<sequence length="1419" mass="147311">MPWPPGPALAAGVAALSLGAGLIVSPPLAYASPVAGTGTTTAPAPAPKPALTEAEKALTAAQAQARSTGQRVPVDHLTTASSQTFANPDGTLTSDTAPVPERVKDAAGKWRGIDATLRLQADGSVAPVAVPSRLAFSGGGTGPMAAVTTADGKKFALKAPFPLPRPTLNGDSALYREVLPNVDLELRATTLGGWRQILVVRTPEAAANPAVKKLQFGVETEGLTVSADSAGNLKAADAQGRTRFSAPTPMMWDSATSTPKASGARAMAAEGEPAQASSTDGPGAGAAVRKIAATADAKGIQLVPDAALLSQGTGPWYIDPGVNPVADSTTQAWSQVQEAYADANEYNGTTDGQDRPAAGYCGYDVGNPPCTGIGRTRAYFQVGINSTIHGAEVLEARLHATVVSSSSPSTATPMGLYWTPPISNPTSWNRQPCDKNSRMGGCAKIGGIYISGSGEISYDVKTQMTAAAKERWQNFTFGLAPDDEYNKYYRQRFSNTPHIVVKYDITPTVWWPRTRPAPGFADTGAYHDCSMPGTANPWDNPGWVGANTDITLTTATWSPTNRQLQTTFKVWDDDAGQASTFWPTGWQGSYGDVTVNVGKGVDGHQYGWLANTTDDTLTSENTSLCYFRVDRTPPTAAVTSTDFPASGSVDAHPKKAGQEGTFTLHGTDPAPPGGGRSSGLACARWTTDAVKAAATNWKCTDTDPGIVKLTNGAADIKVTPPRWGTNFVYFQTQDVAGNFSQPVAYSYYAPSDPNAPAPIFGDINGDRKADVLLPDGAGNLLQFHGGGDPSSAVKAEFMSRPETGWSGLQISHRGSLGYKNVDDLLAHQPGAGDLHVYTNDGNGGPFDSQAPISVQKPSGCMTPTLDPLDCAEHGYGTDWSKVTQIAALGSLNGDSAKDGALPRTSILFVENGRLWLALAGNTNQLRPQAILLSANDNRWDAYDLITPGRAQGTDFPTLWARSKADGTLHAFSVQGTPQAPDLTGFTDPAAGAIAGKVDPQAYPRVGSDGDLTGDGVPDLWAVGADQQLVSFSGIGTAAPHPSVTGIDPAVVPLGNLNTPRFQWLLTGQTGSTTPSKVGSNPATASGITWPTETVDGRSTPYAAFSGTGSTLTAGTGADKVIDTRNSFTISTWAKAGSGGGIVLGQDGNRSSAFTLYADPATGRWQFALARGDQDGWAYDWADQGNAAARFVPGAWTRLTAVYDAGTGRTGLYVNGVLAASGHHDRTTSPAPVGPLVAGRYKVSGQPDFFGGFTGGLSNLAVYPYAAAPAAPGAAGKIASAAAAATCADLNEARADDGNKIQVWGCNETDGGAAQRFEVRGDGTVRVQGKCLDTQNAGTGDGTPVLLMTCKGTPTQQFHPRADGSIHHPASGRCVDLANAKTDAGTPLWLWPCNGTGPQRWSVPALATAPLPVADPRPAG</sequence>
<evidence type="ECO:0000313" key="7">
    <source>
        <dbReference type="Proteomes" id="UP000812013"/>
    </source>
</evidence>
<dbReference type="Gene3D" id="2.60.120.200">
    <property type="match status" value="1"/>
</dbReference>
<comment type="caution">
    <text evidence="6">The sequence shown here is derived from an EMBL/GenBank/DDBJ whole genome shotgun (WGS) entry which is preliminary data.</text>
</comment>
<feature type="domain" description="LamG-like jellyroll fold" evidence="5">
    <location>
        <begin position="1125"/>
        <end position="1269"/>
    </location>
</feature>
<proteinExistence type="predicted"/>
<dbReference type="PROSITE" id="PS50231">
    <property type="entry name" value="RICIN_B_LECTIN"/>
    <property type="match status" value="1"/>
</dbReference>
<dbReference type="InterPro" id="IPR035992">
    <property type="entry name" value="Ricin_B-like_lectins"/>
</dbReference>
<evidence type="ECO:0000259" key="4">
    <source>
        <dbReference type="SMART" id="SM00458"/>
    </source>
</evidence>
<dbReference type="InterPro" id="IPR000772">
    <property type="entry name" value="Ricin_B_lectin"/>
</dbReference>
<feature type="region of interest" description="Disordered" evidence="3">
    <location>
        <begin position="244"/>
        <end position="282"/>
    </location>
</feature>
<evidence type="ECO:0000313" key="6">
    <source>
        <dbReference type="EMBL" id="MBW5482306.1"/>
    </source>
</evidence>
<accession>A0ABS6Z3H9</accession>
<keyword evidence="1" id="KW-0732">Signal</keyword>
<dbReference type="SUPFAM" id="SSF49899">
    <property type="entry name" value="Concanavalin A-like lectins/glucanases"/>
    <property type="match status" value="1"/>
</dbReference>
<feature type="region of interest" description="Disordered" evidence="3">
    <location>
        <begin position="1070"/>
        <end position="1092"/>
    </location>
</feature>
<dbReference type="InterPro" id="IPR028994">
    <property type="entry name" value="Integrin_alpha_N"/>
</dbReference>
<evidence type="ECO:0000256" key="3">
    <source>
        <dbReference type="SAM" id="MobiDB-lite"/>
    </source>
</evidence>
<dbReference type="SUPFAM" id="SSF50370">
    <property type="entry name" value="Ricin B-like lectins"/>
    <property type="match status" value="1"/>
</dbReference>
<dbReference type="CDD" id="cd23451">
    <property type="entry name" value="beta-trefoil_Ricin_laminarinase"/>
    <property type="match status" value="1"/>
</dbReference>
<dbReference type="SMART" id="SM00560">
    <property type="entry name" value="LamGL"/>
    <property type="match status" value="1"/>
</dbReference>
<feature type="region of interest" description="Disordered" evidence="3">
    <location>
        <begin position="638"/>
        <end position="660"/>
    </location>
</feature>
<protein>
    <recommendedName>
        <fullName evidence="8">Ricin B lectin domain-containing protein</fullName>
    </recommendedName>
</protein>
<keyword evidence="7" id="KW-1185">Reference proteome</keyword>
<evidence type="ECO:0008006" key="8">
    <source>
        <dbReference type="Google" id="ProtNLM"/>
    </source>
</evidence>
<reference evidence="6 7" key="1">
    <citation type="submission" date="2019-12" db="EMBL/GenBank/DDBJ databases">
        <title>Genome sequence of Streptomyces bambusae.</title>
        <authorList>
            <person name="Bansal K."/>
            <person name="Choksket S."/>
            <person name="Korpole S."/>
            <person name="Patil P.B."/>
        </authorList>
    </citation>
    <scope>NUCLEOTIDE SEQUENCE [LARGE SCALE GENOMIC DNA]</scope>
    <source>
        <strain evidence="6 7">SK60</strain>
    </source>
</reference>
<organism evidence="6 7">
    <name type="scientific">Streptomyces bambusae</name>
    <dbReference type="NCBI Taxonomy" id="1550616"/>
    <lineage>
        <taxon>Bacteria</taxon>
        <taxon>Bacillati</taxon>
        <taxon>Actinomycetota</taxon>
        <taxon>Actinomycetes</taxon>
        <taxon>Kitasatosporales</taxon>
        <taxon>Streptomycetaceae</taxon>
        <taxon>Streptomyces</taxon>
    </lineage>
</organism>
<feature type="domain" description="Ricin B lectin" evidence="4">
    <location>
        <begin position="1272"/>
        <end position="1403"/>
    </location>
</feature>
<evidence type="ECO:0000259" key="5">
    <source>
        <dbReference type="SMART" id="SM00560"/>
    </source>
</evidence>
<dbReference type="SMART" id="SM00458">
    <property type="entry name" value="RICIN"/>
    <property type="match status" value="1"/>
</dbReference>
<gene>
    <name evidence="6" type="ORF">GPJ59_10525</name>
</gene>
<feature type="compositionally biased region" description="Polar residues" evidence="3">
    <location>
        <begin position="1070"/>
        <end position="1091"/>
    </location>
</feature>
<dbReference type="Proteomes" id="UP000812013">
    <property type="component" value="Unassembled WGS sequence"/>
</dbReference>
<evidence type="ECO:0000256" key="1">
    <source>
        <dbReference type="ARBA" id="ARBA00022729"/>
    </source>
</evidence>
<dbReference type="Gene3D" id="2.80.10.50">
    <property type="match status" value="2"/>
</dbReference>
<evidence type="ECO:0000256" key="2">
    <source>
        <dbReference type="ARBA" id="ARBA00023157"/>
    </source>
</evidence>
<name>A0ABS6Z3H9_9ACTN</name>
<dbReference type="InterPro" id="IPR006558">
    <property type="entry name" value="LamG-like"/>
</dbReference>
<dbReference type="Pfam" id="PF13385">
    <property type="entry name" value="Laminin_G_3"/>
    <property type="match status" value="1"/>
</dbReference>
<keyword evidence="2" id="KW-1015">Disulfide bond</keyword>
<dbReference type="EMBL" id="WTFF01000052">
    <property type="protein sequence ID" value="MBW5482306.1"/>
    <property type="molecule type" value="Genomic_DNA"/>
</dbReference>
<dbReference type="SUPFAM" id="SSF69318">
    <property type="entry name" value="Integrin alpha N-terminal domain"/>
    <property type="match status" value="1"/>
</dbReference>
<dbReference type="InterPro" id="IPR013320">
    <property type="entry name" value="ConA-like_dom_sf"/>
</dbReference>
<dbReference type="Pfam" id="PF00652">
    <property type="entry name" value="Ricin_B_lectin"/>
    <property type="match status" value="1"/>
</dbReference>
<dbReference type="RefSeq" id="WP_219666285.1">
    <property type="nucleotide sequence ID" value="NZ_WTFF01000052.1"/>
</dbReference>